<gene>
    <name evidence="3" type="ORF">SNE40_021268</name>
</gene>
<dbReference type="PANTHER" id="PTHR14095:SF0">
    <property type="entry name" value="MIP22305P"/>
    <property type="match status" value="1"/>
</dbReference>
<dbReference type="Proteomes" id="UP001347796">
    <property type="component" value="Unassembled WGS sequence"/>
</dbReference>
<feature type="region of interest" description="Disordered" evidence="1">
    <location>
        <begin position="194"/>
        <end position="221"/>
    </location>
</feature>
<dbReference type="InterPro" id="IPR048855">
    <property type="entry name" value="P2R3A_B_D_EF-hand"/>
</dbReference>
<dbReference type="PANTHER" id="PTHR14095">
    <property type="entry name" value="PHOSPHATASE 2A REGULATORY SUBUNIT-RELATED"/>
    <property type="match status" value="1"/>
</dbReference>
<keyword evidence="4" id="KW-1185">Reference proteome</keyword>
<dbReference type="Gene3D" id="1.10.238.230">
    <property type="match status" value="1"/>
</dbReference>
<comment type="caution">
    <text evidence="3">The sequence shown here is derived from an EMBL/GenBank/DDBJ whole genome shotgun (WGS) entry which is preliminary data.</text>
</comment>
<dbReference type="AlphaFoldDB" id="A0AAN8G7Q5"/>
<evidence type="ECO:0000256" key="1">
    <source>
        <dbReference type="SAM" id="MobiDB-lite"/>
    </source>
</evidence>
<evidence type="ECO:0000313" key="4">
    <source>
        <dbReference type="Proteomes" id="UP001347796"/>
    </source>
</evidence>
<evidence type="ECO:0000259" key="2">
    <source>
        <dbReference type="Pfam" id="PF21161"/>
    </source>
</evidence>
<dbReference type="GO" id="GO:0019888">
    <property type="term" value="F:protein phosphatase regulator activity"/>
    <property type="evidence" value="ECO:0007669"/>
    <property type="project" value="TreeGrafter"/>
</dbReference>
<dbReference type="EMBL" id="JAZGQO010000018">
    <property type="protein sequence ID" value="KAK6167173.1"/>
    <property type="molecule type" value="Genomic_DNA"/>
</dbReference>
<feature type="domain" description="Serine/threonine-protein phosphatase 2A regulatory subunit B'' subunit alpha/beta/delta EF-hand" evidence="2">
    <location>
        <begin position="348"/>
        <end position="406"/>
    </location>
</feature>
<dbReference type="GO" id="GO:0000159">
    <property type="term" value="C:protein phosphatase type 2A complex"/>
    <property type="evidence" value="ECO:0007669"/>
    <property type="project" value="TreeGrafter"/>
</dbReference>
<organism evidence="3 4">
    <name type="scientific">Patella caerulea</name>
    <name type="common">Rayed Mediterranean limpet</name>
    <dbReference type="NCBI Taxonomy" id="87958"/>
    <lineage>
        <taxon>Eukaryota</taxon>
        <taxon>Metazoa</taxon>
        <taxon>Spiralia</taxon>
        <taxon>Lophotrochozoa</taxon>
        <taxon>Mollusca</taxon>
        <taxon>Gastropoda</taxon>
        <taxon>Patellogastropoda</taxon>
        <taxon>Patelloidea</taxon>
        <taxon>Patellidae</taxon>
        <taxon>Patella</taxon>
    </lineage>
</organism>
<proteinExistence type="predicted"/>
<dbReference type="Pfam" id="PF21161">
    <property type="entry name" value="P2R3B_EF-hand"/>
    <property type="match status" value="1"/>
</dbReference>
<evidence type="ECO:0000313" key="3">
    <source>
        <dbReference type="EMBL" id="KAK6167173.1"/>
    </source>
</evidence>
<name>A0AAN8G7Q5_PATCE</name>
<sequence>MQTKYACIKYVHSRVTLYHTCKIDIRWKRSIHNCVLCDSMQFKKIGAECNCVHYGICSAVSLPIPLPGATRKKKIQVRKIPVNVPARKAPVGLPIKTPVDHPVKSPVNNPVCLPVAVNSPNRTLIAVNNLNQSAVGINNPHHTAIGVNIQIKTPVKVQIKTPVMAPENTLVSLPMRSPINLPVRTSIDVQDSPQMDVSVRTPDNISVKTSDNNSVRPSDNVSLRTSDNALLIMSDNSSRIQDNVPVNIPVQVFPSIQSKCLPPEQSVQLVLNNNKEKDCGVQDRKDREKKAEKDSQQNIIITNSKIEKENKTNIRELPIPKQNANIPKFYFPTGKPMPSTNSDLILQRVAAEFSKLDDGKAHKDQMGAIAKACGLPTFWKCPLFRATAGEEKGFITFESFSSMWKK</sequence>
<reference evidence="3 4" key="1">
    <citation type="submission" date="2024-01" db="EMBL/GenBank/DDBJ databases">
        <title>The genome of the rayed Mediterranean limpet Patella caerulea (Linnaeus, 1758).</title>
        <authorList>
            <person name="Anh-Thu Weber A."/>
            <person name="Halstead-Nussloch G."/>
        </authorList>
    </citation>
    <scope>NUCLEOTIDE SEQUENCE [LARGE SCALE GENOMIC DNA]</scope>
    <source>
        <strain evidence="3">AATW-2023a</strain>
        <tissue evidence="3">Whole specimen</tissue>
    </source>
</reference>
<accession>A0AAN8G7Q5</accession>
<dbReference type="FunFam" id="1.10.238.230:FF:000001">
    <property type="entry name" value="Serine/threonine-protein phosphatase 2A regulatory subunit B'' subunit beta"/>
    <property type="match status" value="1"/>
</dbReference>
<protein>
    <recommendedName>
        <fullName evidence="2">Serine/threonine-protein phosphatase 2A regulatory subunit B'' subunit alpha/beta/delta EF-hand domain-containing protein</fullName>
    </recommendedName>
</protein>